<sequence>MAHKGRKCLKRKHGDSDDEVQDVERPLQWRGGKNDGKRVMKLIKDIPREKAYEFEDDYKGAHEFIRESCIKLHNNSNSIREMIDQWHDHVIEVFKVCPQATKEELKESQNELMTQANEIMLRLAENLNLEKAMKRLMYDMGLQSINLFYWTKEEISPEVCAFYGVQTGAELTAFRINKDQASKTSSVQRYAKAMDNMNSEYLFSVTMLTFLILVRFFISCT</sequence>
<feature type="compositionally biased region" description="Basic and acidic residues" evidence="1">
    <location>
        <begin position="22"/>
        <end position="31"/>
    </location>
</feature>
<dbReference type="EMBL" id="KL363235">
    <property type="protein sequence ID" value="KFD51828.1"/>
    <property type="molecule type" value="Genomic_DNA"/>
</dbReference>
<evidence type="ECO:0000256" key="1">
    <source>
        <dbReference type="SAM" id="MobiDB-lite"/>
    </source>
</evidence>
<proteinExistence type="predicted"/>
<protein>
    <submittedName>
        <fullName evidence="3">Uncharacterized protein</fullName>
    </submittedName>
</protein>
<dbReference type="AlphaFoldDB" id="A0A085M3N2"/>
<feature type="region of interest" description="Disordered" evidence="1">
    <location>
        <begin position="1"/>
        <end position="31"/>
    </location>
</feature>
<feature type="transmembrane region" description="Helical" evidence="2">
    <location>
        <begin position="201"/>
        <end position="218"/>
    </location>
</feature>
<organism evidence="3 4">
    <name type="scientific">Trichuris suis</name>
    <name type="common">pig whipworm</name>
    <dbReference type="NCBI Taxonomy" id="68888"/>
    <lineage>
        <taxon>Eukaryota</taxon>
        <taxon>Metazoa</taxon>
        <taxon>Ecdysozoa</taxon>
        <taxon>Nematoda</taxon>
        <taxon>Enoplea</taxon>
        <taxon>Dorylaimia</taxon>
        <taxon>Trichinellida</taxon>
        <taxon>Trichuridae</taxon>
        <taxon>Trichuris</taxon>
    </lineage>
</organism>
<keyword evidence="4" id="KW-1185">Reference proteome</keyword>
<name>A0A085M3N2_9BILA</name>
<evidence type="ECO:0000313" key="4">
    <source>
        <dbReference type="Proteomes" id="UP000030764"/>
    </source>
</evidence>
<evidence type="ECO:0000313" key="3">
    <source>
        <dbReference type="EMBL" id="KFD51828.1"/>
    </source>
</evidence>
<keyword evidence="2" id="KW-1133">Transmembrane helix</keyword>
<keyword evidence="2" id="KW-0472">Membrane</keyword>
<evidence type="ECO:0000256" key="2">
    <source>
        <dbReference type="SAM" id="Phobius"/>
    </source>
</evidence>
<reference evidence="3 4" key="1">
    <citation type="journal article" date="2014" name="Nat. Genet.">
        <title>Genome and transcriptome of the porcine whipworm Trichuris suis.</title>
        <authorList>
            <person name="Jex A.R."/>
            <person name="Nejsum P."/>
            <person name="Schwarz E.M."/>
            <person name="Hu L."/>
            <person name="Young N.D."/>
            <person name="Hall R.S."/>
            <person name="Korhonen P.K."/>
            <person name="Liao S."/>
            <person name="Thamsborg S."/>
            <person name="Xia J."/>
            <person name="Xu P."/>
            <person name="Wang S."/>
            <person name="Scheerlinck J.P."/>
            <person name="Hofmann A."/>
            <person name="Sternberg P.W."/>
            <person name="Wang J."/>
            <person name="Gasser R.B."/>
        </authorList>
    </citation>
    <scope>NUCLEOTIDE SEQUENCE [LARGE SCALE GENOMIC DNA]</scope>
    <source>
        <strain evidence="3">DCEP-RM93M</strain>
    </source>
</reference>
<gene>
    <name evidence="3" type="ORF">M513_07355</name>
</gene>
<keyword evidence="2" id="KW-0812">Transmembrane</keyword>
<feature type="compositionally biased region" description="Basic residues" evidence="1">
    <location>
        <begin position="1"/>
        <end position="13"/>
    </location>
</feature>
<accession>A0A085M3N2</accession>
<dbReference type="Proteomes" id="UP000030764">
    <property type="component" value="Unassembled WGS sequence"/>
</dbReference>